<proteinExistence type="predicted"/>
<sequence>MKALLSETLTQLFPPTAAPAESMEELYTMPFHPEQLILCFKGWEYYVPCDRYFDKSEACNLVWFEETGYFINGKKFRQPLIMADFLADCRSMGIESKWNMEMAHMVIKAIAIESAPAGVAC</sequence>
<dbReference type="EMBL" id="CADCTQ010000159">
    <property type="protein sequence ID" value="CAA9246283.1"/>
    <property type="molecule type" value="Genomic_DNA"/>
</dbReference>
<protein>
    <submittedName>
        <fullName evidence="1">Uncharacterized protein</fullName>
    </submittedName>
</protein>
<accession>A0A6J4I9H6</accession>
<reference evidence="1" key="1">
    <citation type="submission" date="2020-02" db="EMBL/GenBank/DDBJ databases">
        <authorList>
            <person name="Meier V. D."/>
        </authorList>
    </citation>
    <scope>NUCLEOTIDE SEQUENCE</scope>
    <source>
        <strain evidence="1">AVDCRST_MAG56</strain>
    </source>
</reference>
<name>A0A6J4I9H6_9SPHI</name>
<organism evidence="1">
    <name type="scientific">uncultured Cytophagales bacterium</name>
    <dbReference type="NCBI Taxonomy" id="158755"/>
    <lineage>
        <taxon>Bacteria</taxon>
        <taxon>Pseudomonadati</taxon>
        <taxon>Bacteroidota</taxon>
        <taxon>Sphingobacteriia</taxon>
        <taxon>Sphingobacteriales</taxon>
        <taxon>environmental samples</taxon>
    </lineage>
</organism>
<gene>
    <name evidence="1" type="ORF">AVDCRST_MAG56-1716</name>
</gene>
<evidence type="ECO:0000313" key="1">
    <source>
        <dbReference type="EMBL" id="CAA9246283.1"/>
    </source>
</evidence>
<dbReference type="AlphaFoldDB" id="A0A6J4I9H6"/>